<dbReference type="SUPFAM" id="SSF159871">
    <property type="entry name" value="YdgH-like"/>
    <property type="match status" value="1"/>
</dbReference>
<evidence type="ECO:0000313" key="5">
    <source>
        <dbReference type="Proteomes" id="UP000078286"/>
    </source>
</evidence>
<dbReference type="PANTHER" id="PTHR34156">
    <property type="entry name" value="OUTER MEMBRANE PROTEIN-RELATED-RELATED"/>
    <property type="match status" value="1"/>
</dbReference>
<protein>
    <submittedName>
        <fullName evidence="4">Putative exported protein</fullName>
    </submittedName>
</protein>
<evidence type="ECO:0000256" key="2">
    <source>
        <dbReference type="SAM" id="SignalP"/>
    </source>
</evidence>
<dbReference type="EMBL" id="LXEO01000006">
    <property type="protein sequence ID" value="OAT21462.1"/>
    <property type="molecule type" value="Genomic_DNA"/>
</dbReference>
<evidence type="ECO:0000256" key="1">
    <source>
        <dbReference type="ARBA" id="ARBA00022729"/>
    </source>
</evidence>
<dbReference type="Gene3D" id="3.30.1660.10">
    <property type="entry name" value="Flavin-binding protein dodecin"/>
    <property type="match status" value="1"/>
</dbReference>
<keyword evidence="1 2" id="KW-0732">Signal</keyword>
<dbReference type="InterPro" id="IPR036275">
    <property type="entry name" value="YdgH-like_sf"/>
</dbReference>
<evidence type="ECO:0000313" key="4">
    <source>
        <dbReference type="EMBL" id="OAT21462.1"/>
    </source>
</evidence>
<dbReference type="InterPro" id="IPR010854">
    <property type="entry name" value="YdgH/BhsA/McbA-like_dom"/>
</dbReference>
<feature type="chain" id="PRO_5008593553" evidence="2">
    <location>
        <begin position="20"/>
        <end position="89"/>
    </location>
</feature>
<dbReference type="Proteomes" id="UP000078286">
    <property type="component" value="Unassembled WGS sequence"/>
</dbReference>
<dbReference type="InterPro" id="IPR025543">
    <property type="entry name" value="Dodecin-like"/>
</dbReference>
<dbReference type="AlphaFoldDB" id="A0A1B7I0H8"/>
<accession>A0A1B7I0H8</accession>
<sequence>MKKIISGLILSTLTFSVFAAELMPKNEFEKVKDQYVKVGSISTSGKTSTAEAKDVLSKKADEKGGDIYVLTSGDTNKKVHGTADVYKKK</sequence>
<dbReference type="PATRIC" id="fig|1354255.3.peg.331"/>
<comment type="caution">
    <text evidence="4">The sequence shown here is derived from an EMBL/GenBank/DDBJ whole genome shotgun (WGS) entry which is preliminary data.</text>
</comment>
<dbReference type="InterPro" id="IPR051096">
    <property type="entry name" value="BhsA/McbA_stress_biofilm_assoc"/>
</dbReference>
<name>A0A1B7I0H8_9ENTR</name>
<feature type="signal peptide" evidence="2">
    <location>
        <begin position="1"/>
        <end position="19"/>
    </location>
</feature>
<proteinExistence type="predicted"/>
<feature type="domain" description="YdgH/BhsA/McbA-like" evidence="3">
    <location>
        <begin position="36"/>
        <end position="87"/>
    </location>
</feature>
<gene>
    <name evidence="4" type="ORF">M979_0321</name>
</gene>
<dbReference type="NCBIfam" id="NF007400">
    <property type="entry name" value="PRK09929.1"/>
    <property type="match status" value="1"/>
</dbReference>
<evidence type="ECO:0000259" key="3">
    <source>
        <dbReference type="Pfam" id="PF07338"/>
    </source>
</evidence>
<reference evidence="4 5" key="1">
    <citation type="submission" date="2016-04" db="EMBL/GenBank/DDBJ databases">
        <title>ATOL: Assembling a taxonomically balanced genome-scale reconstruction of the evolutionary history of the Enterobacteriaceae.</title>
        <authorList>
            <person name="Plunkett G.III."/>
            <person name="Neeno-Eckwall E.C."/>
            <person name="Glasner J.D."/>
            <person name="Perna N.T."/>
        </authorList>
    </citation>
    <scope>NUCLEOTIDE SEQUENCE [LARGE SCALE GENOMIC DNA]</scope>
    <source>
        <strain evidence="4 5">ATCC 51607</strain>
    </source>
</reference>
<dbReference type="PANTHER" id="PTHR34156:SF8">
    <property type="entry name" value="PERIPLASMIC PROTEIN"/>
    <property type="match status" value="1"/>
</dbReference>
<keyword evidence="5" id="KW-1185">Reference proteome</keyword>
<organism evidence="4 5">
    <name type="scientific">Buttiauxella noackiae ATCC 51607</name>
    <dbReference type="NCBI Taxonomy" id="1354255"/>
    <lineage>
        <taxon>Bacteria</taxon>
        <taxon>Pseudomonadati</taxon>
        <taxon>Pseudomonadota</taxon>
        <taxon>Gammaproteobacteria</taxon>
        <taxon>Enterobacterales</taxon>
        <taxon>Enterobacteriaceae</taxon>
        <taxon>Buttiauxella</taxon>
    </lineage>
</organism>
<dbReference type="RefSeq" id="WP_034456756.1">
    <property type="nucleotide sequence ID" value="NZ_LXEO01000006.1"/>
</dbReference>
<dbReference type="Pfam" id="PF07338">
    <property type="entry name" value="YdgH_BhsA-like"/>
    <property type="match status" value="1"/>
</dbReference>